<evidence type="ECO:0000256" key="2">
    <source>
        <dbReference type="SAM" id="Phobius"/>
    </source>
</evidence>
<dbReference type="AlphaFoldDB" id="A0A101JQX7"/>
<evidence type="ECO:0000313" key="5">
    <source>
        <dbReference type="Proteomes" id="UP000053244"/>
    </source>
</evidence>
<dbReference type="InterPro" id="IPR000160">
    <property type="entry name" value="GGDEF_dom"/>
</dbReference>
<keyword evidence="2" id="KW-0812">Transmembrane</keyword>
<evidence type="ECO:0000313" key="4">
    <source>
        <dbReference type="EMBL" id="KUL31424.1"/>
    </source>
</evidence>
<protein>
    <recommendedName>
        <fullName evidence="3">GGDEF domain-containing protein</fullName>
    </recommendedName>
</protein>
<dbReference type="NCBIfam" id="TIGR00254">
    <property type="entry name" value="GGDEF"/>
    <property type="match status" value="1"/>
</dbReference>
<dbReference type="InterPro" id="IPR052155">
    <property type="entry name" value="Biofilm_reg_signaling"/>
</dbReference>
<sequence length="229" mass="24406">MSLTWTSILSAAGGLVAGLAVSLVVVFRFLDRLDDADRSVLAADQRADAAEREARTDETTGLPNRRAFRERLRETLAAGDPVGVVMIDLDRFKTVNDTFGHEAGNDLLTAVGLHLASLSAPVRLAARLSGDEFVLLVAGDAEQTRACARAAWRAIISQPIPVADRTDWQIGASVGYATDGRSARDLLARADATMYEAKAAGGGVYDGTAATSPPVLPAHTRRRDAHRRT</sequence>
<dbReference type="Proteomes" id="UP000053244">
    <property type="component" value="Unassembled WGS sequence"/>
</dbReference>
<comment type="caution">
    <text evidence="4">The sequence shown here is derived from an EMBL/GenBank/DDBJ whole genome shotgun (WGS) entry which is preliminary data.</text>
</comment>
<keyword evidence="2" id="KW-1133">Transmembrane helix</keyword>
<feature type="domain" description="GGDEF" evidence="3">
    <location>
        <begin position="80"/>
        <end position="210"/>
    </location>
</feature>
<dbReference type="Gene3D" id="3.30.70.270">
    <property type="match status" value="1"/>
</dbReference>
<gene>
    <name evidence="4" type="ORF">ADL15_22060</name>
</gene>
<dbReference type="PANTHER" id="PTHR44757">
    <property type="entry name" value="DIGUANYLATE CYCLASE DGCP"/>
    <property type="match status" value="1"/>
</dbReference>
<dbReference type="EMBL" id="LLZH01000212">
    <property type="protein sequence ID" value="KUL31424.1"/>
    <property type="molecule type" value="Genomic_DNA"/>
</dbReference>
<keyword evidence="2" id="KW-0472">Membrane</keyword>
<evidence type="ECO:0000256" key="1">
    <source>
        <dbReference type="SAM" id="MobiDB-lite"/>
    </source>
</evidence>
<dbReference type="SMART" id="SM00267">
    <property type="entry name" value="GGDEF"/>
    <property type="match status" value="1"/>
</dbReference>
<name>A0A101JQX7_9ACTN</name>
<dbReference type="OrthoDB" id="23692at2"/>
<organism evidence="4 5">
    <name type="scientific">Actinoplanes awajinensis subsp. mycoplanecinus</name>
    <dbReference type="NCBI Taxonomy" id="135947"/>
    <lineage>
        <taxon>Bacteria</taxon>
        <taxon>Bacillati</taxon>
        <taxon>Actinomycetota</taxon>
        <taxon>Actinomycetes</taxon>
        <taxon>Micromonosporales</taxon>
        <taxon>Micromonosporaceae</taxon>
        <taxon>Actinoplanes</taxon>
    </lineage>
</organism>
<dbReference type="Pfam" id="PF00990">
    <property type="entry name" value="GGDEF"/>
    <property type="match status" value="1"/>
</dbReference>
<dbReference type="RefSeq" id="WP_067694308.1">
    <property type="nucleotide sequence ID" value="NZ_LLZH01000212.1"/>
</dbReference>
<dbReference type="InterPro" id="IPR029787">
    <property type="entry name" value="Nucleotide_cyclase"/>
</dbReference>
<dbReference type="InterPro" id="IPR043128">
    <property type="entry name" value="Rev_trsase/Diguanyl_cyclase"/>
</dbReference>
<dbReference type="CDD" id="cd01949">
    <property type="entry name" value="GGDEF"/>
    <property type="match status" value="1"/>
</dbReference>
<reference evidence="4 5" key="1">
    <citation type="submission" date="2015-10" db="EMBL/GenBank/DDBJ databases">
        <authorList>
            <person name="Gilbert D.G."/>
        </authorList>
    </citation>
    <scope>NUCLEOTIDE SEQUENCE [LARGE SCALE GENOMIC DNA]</scope>
    <source>
        <strain evidence="4 5">NRRL B-16712</strain>
    </source>
</reference>
<feature type="compositionally biased region" description="Basic residues" evidence="1">
    <location>
        <begin position="219"/>
        <end position="229"/>
    </location>
</feature>
<accession>A0A101JQX7</accession>
<feature type="transmembrane region" description="Helical" evidence="2">
    <location>
        <begin position="6"/>
        <end position="30"/>
    </location>
</feature>
<dbReference type="SUPFAM" id="SSF55073">
    <property type="entry name" value="Nucleotide cyclase"/>
    <property type="match status" value="1"/>
</dbReference>
<dbReference type="PANTHER" id="PTHR44757:SF2">
    <property type="entry name" value="BIOFILM ARCHITECTURE MAINTENANCE PROTEIN MBAA"/>
    <property type="match status" value="1"/>
</dbReference>
<feature type="region of interest" description="Disordered" evidence="1">
    <location>
        <begin position="206"/>
        <end position="229"/>
    </location>
</feature>
<proteinExistence type="predicted"/>
<evidence type="ECO:0000259" key="3">
    <source>
        <dbReference type="PROSITE" id="PS50887"/>
    </source>
</evidence>
<keyword evidence="5" id="KW-1185">Reference proteome</keyword>
<dbReference type="PROSITE" id="PS50887">
    <property type="entry name" value="GGDEF"/>
    <property type="match status" value="1"/>
</dbReference>